<dbReference type="EMBL" id="QMFZ01000027">
    <property type="protein sequence ID" value="RBB35687.1"/>
    <property type="molecule type" value="Genomic_DNA"/>
</dbReference>
<protein>
    <recommendedName>
        <fullName evidence="1">Schlafen AlbA-2 domain-containing protein</fullName>
    </recommendedName>
</protein>
<accession>A0A365QND1</accession>
<organism evidence="2 3">
    <name type="scientific">Burkholderia reimsis</name>
    <dbReference type="NCBI Taxonomy" id="2234132"/>
    <lineage>
        <taxon>Bacteria</taxon>
        <taxon>Pseudomonadati</taxon>
        <taxon>Pseudomonadota</taxon>
        <taxon>Betaproteobacteria</taxon>
        <taxon>Burkholderiales</taxon>
        <taxon>Burkholderiaceae</taxon>
        <taxon>Burkholderia</taxon>
    </lineage>
</organism>
<name>A0A365QND1_9BURK</name>
<dbReference type="InterPro" id="IPR007421">
    <property type="entry name" value="Schlafen_AlbA_2_dom"/>
</dbReference>
<reference evidence="2 3" key="1">
    <citation type="submission" date="2018-06" db="EMBL/GenBank/DDBJ databases">
        <title>Draft genome sequence of Burkholderia reimsis strain BE51 isolated from a French agricultural soil.</title>
        <authorList>
            <person name="Esmaeel Q."/>
        </authorList>
    </citation>
    <scope>NUCLEOTIDE SEQUENCE [LARGE SCALE GENOMIC DNA]</scope>
    <source>
        <strain evidence="2 3">BE51</strain>
    </source>
</reference>
<dbReference type="PANTHER" id="PTHR30595:SF6">
    <property type="entry name" value="SCHLAFEN ALBA-2 DOMAIN-CONTAINING PROTEIN"/>
    <property type="match status" value="1"/>
</dbReference>
<dbReference type="InterPro" id="IPR038461">
    <property type="entry name" value="Schlafen_AlbA_2_dom_sf"/>
</dbReference>
<keyword evidence="3" id="KW-1185">Reference proteome</keyword>
<dbReference type="Gene3D" id="3.30.950.30">
    <property type="entry name" value="Schlafen, AAA domain"/>
    <property type="match status" value="1"/>
</dbReference>
<dbReference type="AlphaFoldDB" id="A0A365QND1"/>
<dbReference type="Pfam" id="PF04326">
    <property type="entry name" value="SLFN_AlbA_2"/>
    <property type="match status" value="1"/>
</dbReference>
<gene>
    <name evidence="2" type="ORF">DPV79_27070</name>
</gene>
<evidence type="ECO:0000313" key="2">
    <source>
        <dbReference type="EMBL" id="RBB35687.1"/>
    </source>
</evidence>
<sequence length="427" mass="47245">MSMQPAFDEPAACGHTDVRRAIGRHSFTDRAALLLRGGANMALPRDLAATNEADLNALVADQVSEGTYLDIKRELPRPDGGGRHEFLADVSAFANSSGGDLIYGMDEDGQGRAAAVVPQPGNSDEEARRLQDVLMNGIEPRIPGLQVQPVPVDGGFVVVIRVPQSWAGPHRVKSNQHFFIRENGRKRQLDIPEIRGLFVHSVQQAERVRNFRTERLGKLLAGEAAHRLVPGVILVGHFVPTQAALGAVQIDPIPYLRDRTLPVLGATMPIARVNADGALVVRNPGPEGTHGYSQLFRNGFFETVKVLQFVDRGRTGLGSIAYEDHFIELLRRIRNEYAHLNIGIEMTCMISILNADRAELGLERVRYVLDDHQGYFDRKNLVLPDVLLPSELAAERALRPVFDLVWQSAGMERSLNYNEGGERIDRR</sequence>
<proteinExistence type="predicted"/>
<comment type="caution">
    <text evidence="2">The sequence shown here is derived from an EMBL/GenBank/DDBJ whole genome shotgun (WGS) entry which is preliminary data.</text>
</comment>
<dbReference type="PANTHER" id="PTHR30595">
    <property type="entry name" value="GLPR-RELATED TRANSCRIPTIONAL REPRESSOR"/>
    <property type="match status" value="1"/>
</dbReference>
<evidence type="ECO:0000313" key="3">
    <source>
        <dbReference type="Proteomes" id="UP000252458"/>
    </source>
</evidence>
<dbReference type="Proteomes" id="UP000252458">
    <property type="component" value="Unassembled WGS sequence"/>
</dbReference>
<feature type="domain" description="Schlafen AlbA-2" evidence="1">
    <location>
        <begin position="65"/>
        <end position="189"/>
    </location>
</feature>
<evidence type="ECO:0000259" key="1">
    <source>
        <dbReference type="Pfam" id="PF04326"/>
    </source>
</evidence>